<dbReference type="AlphaFoldDB" id="A0AAN5A0V4"/>
<dbReference type="Proteomes" id="UP000634647">
    <property type="component" value="Unassembled WGS sequence"/>
</dbReference>
<evidence type="ECO:0000313" key="3">
    <source>
        <dbReference type="Proteomes" id="UP000199541"/>
    </source>
</evidence>
<name>A0AAN5A0V4_9RHOB</name>
<dbReference type="InterPro" id="IPR021251">
    <property type="entry name" value="DUF2793"/>
</dbReference>
<reference evidence="2 3" key="2">
    <citation type="submission" date="2016-10" db="EMBL/GenBank/DDBJ databases">
        <authorList>
            <person name="Varghese N."/>
            <person name="Submissions S."/>
        </authorList>
    </citation>
    <scope>NUCLEOTIDE SEQUENCE [LARGE SCALE GENOMIC DNA]</scope>
    <source>
        <strain evidence="2 3">DSM 24802</strain>
    </source>
</reference>
<keyword evidence="3" id="KW-1185">Reference proteome</keyword>
<evidence type="ECO:0000313" key="1">
    <source>
        <dbReference type="EMBL" id="GHE04278.1"/>
    </source>
</evidence>
<accession>A0AAN5A0V4</accession>
<organism evidence="1 4">
    <name type="scientific">Allgaiera indica</name>
    <dbReference type="NCBI Taxonomy" id="765699"/>
    <lineage>
        <taxon>Bacteria</taxon>
        <taxon>Pseudomonadati</taxon>
        <taxon>Pseudomonadota</taxon>
        <taxon>Alphaproteobacteria</taxon>
        <taxon>Rhodobacterales</taxon>
        <taxon>Paracoccaceae</taxon>
        <taxon>Allgaiera</taxon>
    </lineage>
</organism>
<proteinExistence type="predicted"/>
<evidence type="ECO:0000313" key="4">
    <source>
        <dbReference type="Proteomes" id="UP000634647"/>
    </source>
</evidence>
<gene>
    <name evidence="1" type="ORF">GCM10008024_30890</name>
    <name evidence="2" type="ORF">SAMN05444006_11516</name>
</gene>
<sequence>MQNTANLGLPFIEPNQAQKHVTHNEALRILDALVQIGVVGRSAGSPPASPAEGERHIVAAAASGLWAGHPLELAVYVEGVWVFHPPQDGWLAWVEDEARLVVWTGASWTPVVPAVTGAPLFGINAAADTTNRLTVKSDAVLISHDDVTPGTGDARVVVNKGAPGNTASMLFQSNWSGRAEFGCTGDDNWHVKVSADGGTWHEALVVAAASGNVGIGTAAPSTALDVAGPVRMGNFAVAALPDPVAAGAGAMLFVTDELGGAVPAFSDGAAWRRVTDRAVVSV</sequence>
<dbReference type="EMBL" id="FNOB01000015">
    <property type="protein sequence ID" value="SDX39118.1"/>
    <property type="molecule type" value="Genomic_DNA"/>
</dbReference>
<evidence type="ECO:0000313" key="2">
    <source>
        <dbReference type="EMBL" id="SDX39118.1"/>
    </source>
</evidence>
<dbReference type="EMBL" id="BNAB01000016">
    <property type="protein sequence ID" value="GHE04278.1"/>
    <property type="molecule type" value="Genomic_DNA"/>
</dbReference>
<reference evidence="1" key="3">
    <citation type="submission" date="2023-06" db="EMBL/GenBank/DDBJ databases">
        <authorList>
            <person name="Sun Q."/>
            <person name="Zhou Y."/>
        </authorList>
    </citation>
    <scope>NUCLEOTIDE SEQUENCE</scope>
    <source>
        <strain evidence="1">CGMCC 1.10859</strain>
    </source>
</reference>
<comment type="caution">
    <text evidence="1">The sequence shown here is derived from an EMBL/GenBank/DDBJ whole genome shotgun (WGS) entry which is preliminary data.</text>
</comment>
<dbReference type="Proteomes" id="UP000199541">
    <property type="component" value="Unassembled WGS sequence"/>
</dbReference>
<protein>
    <submittedName>
        <fullName evidence="1">Uncharacterized protein</fullName>
    </submittedName>
</protein>
<dbReference type="RefSeq" id="WP_035837436.1">
    <property type="nucleotide sequence ID" value="NZ_BNAB01000016.1"/>
</dbReference>
<dbReference type="Pfam" id="PF10983">
    <property type="entry name" value="DUF2793"/>
    <property type="match status" value="1"/>
</dbReference>
<reference evidence="1" key="1">
    <citation type="journal article" date="2014" name="Int. J. Syst. Evol. Microbiol.">
        <title>Complete genome sequence of Corynebacterium casei LMG S-19264T (=DSM 44701T), isolated from a smear-ripened cheese.</title>
        <authorList>
            <consortium name="US DOE Joint Genome Institute (JGI-PGF)"/>
            <person name="Walter F."/>
            <person name="Albersmeier A."/>
            <person name="Kalinowski J."/>
            <person name="Ruckert C."/>
        </authorList>
    </citation>
    <scope>NUCLEOTIDE SEQUENCE</scope>
    <source>
        <strain evidence="1">CGMCC 1.10859</strain>
    </source>
</reference>